<dbReference type="KEGG" id="mgm:Mmc1_0585"/>
<dbReference type="STRING" id="156889.Mmc1_0585"/>
<feature type="transmembrane region" description="Helical" evidence="2">
    <location>
        <begin position="456"/>
        <end position="479"/>
    </location>
</feature>
<name>A0L563_MAGMM</name>
<sequence length="537" mass="61539">MQEYSLRNLQYQLLVQLHGMWRYRWHIVLVSWTVCILGWTGTFMMEDQYKAFTKVSIENPQGDLNEYLTGVAKMRFDVTSEAQRIVHNLLNQKNRERVVLSTKLREEVRDERSLEETIAKLGQQLTITSRSSSTQSVYTLTHHHSDPEVAKQVVEGFLTILMEHSVEGVKNRRQEKAQRFLSEQVQKFEDKFAKSDLAWQEFKRSNPLIRPDQGQGYYARLADFKQRAEDERLKLSALSKERDALAEQLAQRQRATLASTPLQAPRAVVAPLNEEIDRNLEQLEERILEMLETHYVVGGEKRYLYDEAHPEIRSLRNQILELQRRKEEEMARLKSLSEMPQQAFNDEKDPVAQQILLDLRKVEVDLASAQGRLQEYNAQLADLRRREATVPAKEAEYLRLKQNRDTALSKLNSILTTQGEAEFSGDVAEGLSKRVHIKVLQKPRLPFAPEGPNRPLFLVVTLLAGLGAGMTMSLFMSIMRPVYDSPSALKKDLGLPVLGTVSMADETAVVGLGARTLFMLLMISLLVIFAITMYIAR</sequence>
<feature type="transmembrane region" description="Helical" evidence="2">
    <location>
        <begin position="23"/>
        <end position="44"/>
    </location>
</feature>
<dbReference type="EMBL" id="CP000471">
    <property type="protein sequence ID" value="ABK43106.1"/>
    <property type="molecule type" value="Genomic_DNA"/>
</dbReference>
<keyword evidence="1" id="KW-0175">Coiled coil</keyword>
<keyword evidence="2" id="KW-0472">Membrane</keyword>
<dbReference type="NCBIfam" id="TIGR03007">
    <property type="entry name" value="pepcterm_ChnLen"/>
    <property type="match status" value="1"/>
</dbReference>
<evidence type="ECO:0000256" key="2">
    <source>
        <dbReference type="SAM" id="Phobius"/>
    </source>
</evidence>
<dbReference type="GO" id="GO:0004713">
    <property type="term" value="F:protein tyrosine kinase activity"/>
    <property type="evidence" value="ECO:0007669"/>
    <property type="project" value="TreeGrafter"/>
</dbReference>
<dbReference type="HOGENOM" id="CLU_009912_5_1_5"/>
<organism evidence="3 4">
    <name type="scientific">Magnetococcus marinus (strain ATCC BAA-1437 / JCM 17883 / MC-1)</name>
    <dbReference type="NCBI Taxonomy" id="156889"/>
    <lineage>
        <taxon>Bacteria</taxon>
        <taxon>Pseudomonadati</taxon>
        <taxon>Pseudomonadota</taxon>
        <taxon>Magnetococcia</taxon>
        <taxon>Magnetococcales</taxon>
        <taxon>Magnetococcaceae</taxon>
        <taxon>Magnetococcus</taxon>
    </lineage>
</organism>
<dbReference type="InterPro" id="IPR050445">
    <property type="entry name" value="Bact_polysacc_biosynth/exp"/>
</dbReference>
<dbReference type="InterPro" id="IPR014345">
    <property type="entry name" value="XrtA_polysacc_chain"/>
</dbReference>
<feature type="coiled-coil region" evidence="1">
    <location>
        <begin position="221"/>
        <end position="386"/>
    </location>
</feature>
<protein>
    <submittedName>
        <fullName evidence="3">Lipopolysaccharide biosynthesis</fullName>
    </submittedName>
</protein>
<dbReference type="PANTHER" id="PTHR32309">
    <property type="entry name" value="TYROSINE-PROTEIN KINASE"/>
    <property type="match status" value="1"/>
</dbReference>
<dbReference type="AlphaFoldDB" id="A0L563"/>
<evidence type="ECO:0000256" key="1">
    <source>
        <dbReference type="SAM" id="Coils"/>
    </source>
</evidence>
<dbReference type="PANTHER" id="PTHR32309:SF13">
    <property type="entry name" value="FERRIC ENTEROBACTIN TRANSPORT PROTEIN FEPE"/>
    <property type="match status" value="1"/>
</dbReference>
<evidence type="ECO:0000313" key="3">
    <source>
        <dbReference type="EMBL" id="ABK43106.1"/>
    </source>
</evidence>
<reference evidence="3 4" key="2">
    <citation type="journal article" date="2012" name="Int. J. Syst. Evol. Microbiol.">
        <title>Magnetococcus marinus gen. nov., sp. nov., a marine, magnetotactic bacterium that represents a novel lineage (Magnetococcaceae fam. nov.; Magnetococcales ord. nov.) at the base of the Alphaproteobacteria.</title>
        <authorList>
            <person name="Bazylinski D.A."/>
            <person name="Williams T.J."/>
            <person name="Lefevre C.T."/>
            <person name="Berg R.J."/>
            <person name="Zhang C.L."/>
            <person name="Bowser S.S."/>
            <person name="Dean A.J."/>
            <person name="Beveridge T.J."/>
        </authorList>
    </citation>
    <scope>NUCLEOTIDE SEQUENCE [LARGE SCALE GENOMIC DNA]</scope>
    <source>
        <strain evidence="4">ATCC BAA-1437 / JCM 17883 / MC-1</strain>
    </source>
</reference>
<feature type="transmembrane region" description="Helical" evidence="2">
    <location>
        <begin position="517"/>
        <end position="536"/>
    </location>
</feature>
<keyword evidence="2" id="KW-0812">Transmembrane</keyword>
<dbReference type="eggNOG" id="COG3206">
    <property type="taxonomic scope" value="Bacteria"/>
</dbReference>
<proteinExistence type="predicted"/>
<evidence type="ECO:0000313" key="4">
    <source>
        <dbReference type="Proteomes" id="UP000002586"/>
    </source>
</evidence>
<dbReference type="OrthoDB" id="9795292at2"/>
<reference evidence="4" key="1">
    <citation type="journal article" date="2009" name="Appl. Environ. Microbiol.">
        <title>Complete genome sequence of the chemolithoautotrophic marine magnetotactic coccus strain MC-1.</title>
        <authorList>
            <person name="Schubbe S."/>
            <person name="Williams T.J."/>
            <person name="Xie G."/>
            <person name="Kiss H.E."/>
            <person name="Brettin T.S."/>
            <person name="Martinez D."/>
            <person name="Ross C.A."/>
            <person name="Schuler D."/>
            <person name="Cox B.L."/>
            <person name="Nealson K.H."/>
            <person name="Bazylinski D.A."/>
        </authorList>
    </citation>
    <scope>NUCLEOTIDE SEQUENCE [LARGE SCALE GENOMIC DNA]</scope>
    <source>
        <strain evidence="4">ATCC BAA-1437 / JCM 17883 / MC-1</strain>
    </source>
</reference>
<accession>A0L563</accession>
<keyword evidence="2" id="KW-1133">Transmembrane helix</keyword>
<dbReference type="Proteomes" id="UP000002586">
    <property type="component" value="Chromosome"/>
</dbReference>
<dbReference type="GO" id="GO:0005886">
    <property type="term" value="C:plasma membrane"/>
    <property type="evidence" value="ECO:0007669"/>
    <property type="project" value="TreeGrafter"/>
</dbReference>
<keyword evidence="4" id="KW-1185">Reference proteome</keyword>
<gene>
    <name evidence="3" type="ordered locus">Mmc1_0585</name>
</gene>
<dbReference type="RefSeq" id="WP_011712273.1">
    <property type="nucleotide sequence ID" value="NC_008576.1"/>
</dbReference>